<evidence type="ECO:0008006" key="4">
    <source>
        <dbReference type="Google" id="ProtNLM"/>
    </source>
</evidence>
<dbReference type="Proteomes" id="UP000821866">
    <property type="component" value="Chromosome 2"/>
</dbReference>
<reference evidence="2" key="2">
    <citation type="submission" date="2021-09" db="EMBL/GenBank/DDBJ databases">
        <authorList>
            <person name="Jia N."/>
            <person name="Wang J."/>
            <person name="Shi W."/>
            <person name="Du L."/>
            <person name="Sun Y."/>
            <person name="Zhan W."/>
            <person name="Jiang J."/>
            <person name="Wang Q."/>
            <person name="Zhang B."/>
            <person name="Ji P."/>
            <person name="Sakyi L.B."/>
            <person name="Cui X."/>
            <person name="Yuan T."/>
            <person name="Jiang B."/>
            <person name="Yang W."/>
            <person name="Lam T.T.-Y."/>
            <person name="Chang Q."/>
            <person name="Ding S."/>
            <person name="Wang X."/>
            <person name="Zhu J."/>
            <person name="Ruan X."/>
            <person name="Zhao L."/>
            <person name="Wei J."/>
            <person name="Que T."/>
            <person name="Du C."/>
            <person name="Cheng J."/>
            <person name="Dai P."/>
            <person name="Han X."/>
            <person name="Huang E."/>
            <person name="Gao Y."/>
            <person name="Liu J."/>
            <person name="Shao H."/>
            <person name="Ye R."/>
            <person name="Li L."/>
            <person name="Wei W."/>
            <person name="Wang X."/>
            <person name="Wang C."/>
            <person name="Huo Q."/>
            <person name="Li W."/>
            <person name="Guo W."/>
            <person name="Chen H."/>
            <person name="Chen S."/>
            <person name="Zhou L."/>
            <person name="Zhou L."/>
            <person name="Ni X."/>
            <person name="Tian J."/>
            <person name="Zhou Y."/>
            <person name="Sheng Y."/>
            <person name="Liu T."/>
            <person name="Pan Y."/>
            <person name="Xia L."/>
            <person name="Li J."/>
            <person name="Zhao F."/>
            <person name="Cao W."/>
        </authorList>
    </citation>
    <scope>NUCLEOTIDE SEQUENCE</scope>
    <source>
        <strain evidence="2">Rmic-2018</strain>
        <tissue evidence="2">Larvae</tissue>
    </source>
</reference>
<gene>
    <name evidence="2" type="ORF">HPB51_015776</name>
</gene>
<comment type="caution">
    <text evidence="2">The sequence shown here is derived from an EMBL/GenBank/DDBJ whole genome shotgun (WGS) entry which is preliminary data.</text>
</comment>
<accession>A0A9J6EI89</accession>
<dbReference type="EMBL" id="JABSTU010000004">
    <property type="protein sequence ID" value="KAH8033744.1"/>
    <property type="molecule type" value="Genomic_DNA"/>
</dbReference>
<feature type="compositionally biased region" description="Basic and acidic residues" evidence="1">
    <location>
        <begin position="24"/>
        <end position="35"/>
    </location>
</feature>
<feature type="region of interest" description="Disordered" evidence="1">
    <location>
        <begin position="1"/>
        <end position="44"/>
    </location>
</feature>
<evidence type="ECO:0000313" key="3">
    <source>
        <dbReference type="Proteomes" id="UP000821866"/>
    </source>
</evidence>
<name>A0A9J6EI89_RHIMP</name>
<keyword evidence="3" id="KW-1185">Reference proteome</keyword>
<organism evidence="2 3">
    <name type="scientific">Rhipicephalus microplus</name>
    <name type="common">Cattle tick</name>
    <name type="synonym">Boophilus microplus</name>
    <dbReference type="NCBI Taxonomy" id="6941"/>
    <lineage>
        <taxon>Eukaryota</taxon>
        <taxon>Metazoa</taxon>
        <taxon>Ecdysozoa</taxon>
        <taxon>Arthropoda</taxon>
        <taxon>Chelicerata</taxon>
        <taxon>Arachnida</taxon>
        <taxon>Acari</taxon>
        <taxon>Parasitiformes</taxon>
        <taxon>Ixodida</taxon>
        <taxon>Ixodoidea</taxon>
        <taxon>Ixodidae</taxon>
        <taxon>Rhipicephalinae</taxon>
        <taxon>Rhipicephalus</taxon>
        <taxon>Boophilus</taxon>
    </lineage>
</organism>
<protein>
    <recommendedName>
        <fullName evidence="4">Transposable element</fullName>
    </recommendedName>
</protein>
<reference evidence="2" key="1">
    <citation type="journal article" date="2020" name="Cell">
        <title>Large-Scale Comparative Analyses of Tick Genomes Elucidate Their Genetic Diversity and Vector Capacities.</title>
        <authorList>
            <consortium name="Tick Genome and Microbiome Consortium (TIGMIC)"/>
            <person name="Jia N."/>
            <person name="Wang J."/>
            <person name="Shi W."/>
            <person name="Du L."/>
            <person name="Sun Y."/>
            <person name="Zhan W."/>
            <person name="Jiang J.F."/>
            <person name="Wang Q."/>
            <person name="Zhang B."/>
            <person name="Ji P."/>
            <person name="Bell-Sakyi L."/>
            <person name="Cui X.M."/>
            <person name="Yuan T.T."/>
            <person name="Jiang B.G."/>
            <person name="Yang W.F."/>
            <person name="Lam T.T."/>
            <person name="Chang Q.C."/>
            <person name="Ding S.J."/>
            <person name="Wang X.J."/>
            <person name="Zhu J.G."/>
            <person name="Ruan X.D."/>
            <person name="Zhao L."/>
            <person name="Wei J.T."/>
            <person name="Ye R.Z."/>
            <person name="Que T.C."/>
            <person name="Du C.H."/>
            <person name="Zhou Y.H."/>
            <person name="Cheng J.X."/>
            <person name="Dai P.F."/>
            <person name="Guo W.B."/>
            <person name="Han X.H."/>
            <person name="Huang E.J."/>
            <person name="Li L.F."/>
            <person name="Wei W."/>
            <person name="Gao Y.C."/>
            <person name="Liu J.Z."/>
            <person name="Shao H.Z."/>
            <person name="Wang X."/>
            <person name="Wang C.C."/>
            <person name="Yang T.C."/>
            <person name="Huo Q.B."/>
            <person name="Li W."/>
            <person name="Chen H.Y."/>
            <person name="Chen S.E."/>
            <person name="Zhou L.G."/>
            <person name="Ni X.B."/>
            <person name="Tian J.H."/>
            <person name="Sheng Y."/>
            <person name="Liu T."/>
            <person name="Pan Y.S."/>
            <person name="Xia L.Y."/>
            <person name="Li J."/>
            <person name="Zhao F."/>
            <person name="Cao W.C."/>
        </authorList>
    </citation>
    <scope>NUCLEOTIDE SEQUENCE</scope>
    <source>
        <strain evidence="2">Rmic-2018</strain>
    </source>
</reference>
<evidence type="ECO:0000256" key="1">
    <source>
        <dbReference type="SAM" id="MobiDB-lite"/>
    </source>
</evidence>
<feature type="compositionally biased region" description="Polar residues" evidence="1">
    <location>
        <begin position="13"/>
        <end position="22"/>
    </location>
</feature>
<proteinExistence type="predicted"/>
<dbReference type="AlphaFoldDB" id="A0A9J6EI89"/>
<sequence>MRQSQDQPEETGATENPASETDTPVEHERTTEEKSSNQSSAATLEQLCGPQTTIVDDHTDDESRMLVEETKLDEDEACSLAKTYEALLLTTYSTVAFTRHLLSRENFRFVLSRKFNSDPIESLFGTLRKSLGSNDTLDVRSVMSGLEKLLKMGIAAGPEGSNVLHEQEFEPSNALPAVTCTPKDPSELSRGATDVLKRFKVKTVQAILPTLQVTTTVYMGGYIARVVREHIDCDYCCQLTSKSPSSQPLQQFTRQQDRGGLVYPSDELLHVLETLTMLASCVLQERSNLQRPLTSLLNVAVPALVDSAPLKCAIGDDQHHQDLAELVCSHIIKPLLVNYASAATDRSDEGKNFTRKPLLRKYLRL</sequence>
<evidence type="ECO:0000313" key="2">
    <source>
        <dbReference type="EMBL" id="KAH8033744.1"/>
    </source>
</evidence>
<dbReference type="VEuPathDB" id="VectorBase:LOC119176982"/>